<organism evidence="7 8">
    <name type="scientific">Mycolicibacterium obuense</name>
    <dbReference type="NCBI Taxonomy" id="1807"/>
    <lineage>
        <taxon>Bacteria</taxon>
        <taxon>Bacillati</taxon>
        <taxon>Actinomycetota</taxon>
        <taxon>Actinomycetes</taxon>
        <taxon>Mycobacteriales</taxon>
        <taxon>Mycobacteriaceae</taxon>
        <taxon>Mycolicibacterium</taxon>
    </lineage>
</organism>
<dbReference type="Proteomes" id="UP000036313">
    <property type="component" value="Unassembled WGS sequence"/>
</dbReference>
<dbReference type="PANTHER" id="PTHR43943">
    <property type="entry name" value="DEHYDROGENASE/REDUCTASE (SDR FAMILY) MEMBER 4"/>
    <property type="match status" value="1"/>
</dbReference>
<dbReference type="InterPro" id="IPR002347">
    <property type="entry name" value="SDR_fam"/>
</dbReference>
<comment type="caution">
    <text evidence="7">The sequence shown here is derived from an EMBL/GenBank/DDBJ whole genome shotgun (WGS) entry which is preliminary data.</text>
</comment>
<evidence type="ECO:0000256" key="5">
    <source>
        <dbReference type="SAM" id="SignalP"/>
    </source>
</evidence>
<dbReference type="PATRIC" id="fig|1807.14.peg.1016"/>
<keyword evidence="4" id="KW-1133">Transmembrane helix</keyword>
<keyword evidence="2 7" id="KW-0560">Oxidoreductase</keyword>
<feature type="compositionally biased region" description="Low complexity" evidence="3">
    <location>
        <begin position="7"/>
        <end position="22"/>
    </location>
</feature>
<sequence length="321" mass="33003" precursor="true">MGAQRRPGAAAPSATTAAPASAGCATATAAASASAAPTASAGGVDAERQRVRRCRPTDQRQRVRVMDRSTFDRLFDMSDRTVIVTGGTRGIGLALAQGYVLAGARVVVASRKAEACDQAAAHLRELGGEAIGVPTHLGEVDDLGALVERTVAEFGGVDVVVNNAANALAQPLGQMTADGLTKSFEVNLRGPVFLVQAALPHLRASEHAAVLNMVSVGAFVFAPMLAIYASMKAALMSFTRSMAAELAHDGIRVNALAPGPVDTDMMRKNPQEAIDGMVGATLMRRLASADEMVGPALLLTSDAGSYLTGQVIIVDGGGTPR</sequence>
<dbReference type="Pfam" id="PF13561">
    <property type="entry name" value="adh_short_C2"/>
    <property type="match status" value="1"/>
</dbReference>
<dbReference type="PRINTS" id="PR00081">
    <property type="entry name" value="GDHRDH"/>
</dbReference>
<dbReference type="InterPro" id="IPR057326">
    <property type="entry name" value="KR_dom"/>
</dbReference>
<gene>
    <name evidence="7" type="primary">ydaD_1</name>
    <name evidence="7" type="ORF">MOBUDSM44075_01011</name>
</gene>
<evidence type="ECO:0000256" key="2">
    <source>
        <dbReference type="ARBA" id="ARBA00023002"/>
    </source>
</evidence>
<feature type="domain" description="Ketoreductase" evidence="6">
    <location>
        <begin position="80"/>
        <end position="259"/>
    </location>
</feature>
<feature type="chain" id="PRO_5038944456" evidence="5">
    <location>
        <begin position="36"/>
        <end position="321"/>
    </location>
</feature>
<proteinExistence type="inferred from homology"/>
<dbReference type="EC" id="1.-.-.-" evidence="7"/>
<dbReference type="GO" id="GO:0016491">
    <property type="term" value="F:oxidoreductase activity"/>
    <property type="evidence" value="ECO:0007669"/>
    <property type="project" value="UniProtKB-KW"/>
</dbReference>
<dbReference type="InterPro" id="IPR036291">
    <property type="entry name" value="NAD(P)-bd_dom_sf"/>
</dbReference>
<dbReference type="SMART" id="SM00822">
    <property type="entry name" value="PKS_KR"/>
    <property type="match status" value="1"/>
</dbReference>
<dbReference type="SUPFAM" id="SSF51735">
    <property type="entry name" value="NAD(P)-binding Rossmann-fold domains"/>
    <property type="match status" value="1"/>
</dbReference>
<dbReference type="EMBL" id="JYNU01000005">
    <property type="protein sequence ID" value="KMO80547.1"/>
    <property type="molecule type" value="Genomic_DNA"/>
</dbReference>
<evidence type="ECO:0000256" key="1">
    <source>
        <dbReference type="ARBA" id="ARBA00006484"/>
    </source>
</evidence>
<evidence type="ECO:0000256" key="3">
    <source>
        <dbReference type="SAM" id="MobiDB-lite"/>
    </source>
</evidence>
<dbReference type="AlphaFoldDB" id="A0A0J6WFN9"/>
<evidence type="ECO:0000313" key="8">
    <source>
        <dbReference type="Proteomes" id="UP000036313"/>
    </source>
</evidence>
<protein>
    <submittedName>
        <fullName evidence="7">General stress protein 39</fullName>
        <ecNumber evidence="7">1.-.-.-</ecNumber>
    </submittedName>
</protein>
<dbReference type="Gene3D" id="3.40.50.720">
    <property type="entry name" value="NAD(P)-binding Rossmann-like Domain"/>
    <property type="match status" value="1"/>
</dbReference>
<feature type="transmembrane region" description="Helical" evidence="4">
    <location>
        <begin position="209"/>
        <end position="231"/>
    </location>
</feature>
<dbReference type="FunFam" id="3.40.50.720:FF:000084">
    <property type="entry name" value="Short-chain dehydrogenase reductase"/>
    <property type="match status" value="1"/>
</dbReference>
<keyword evidence="4" id="KW-0812">Transmembrane</keyword>
<evidence type="ECO:0000259" key="6">
    <source>
        <dbReference type="SMART" id="SM00822"/>
    </source>
</evidence>
<feature type="region of interest" description="Disordered" evidence="3">
    <location>
        <begin position="1"/>
        <end position="22"/>
    </location>
</feature>
<feature type="signal peptide" evidence="5">
    <location>
        <begin position="1"/>
        <end position="35"/>
    </location>
</feature>
<keyword evidence="5" id="KW-0732">Signal</keyword>
<dbReference type="PRINTS" id="PR00080">
    <property type="entry name" value="SDRFAMILY"/>
</dbReference>
<comment type="similarity">
    <text evidence="1">Belongs to the short-chain dehydrogenases/reductases (SDR) family.</text>
</comment>
<keyword evidence="4" id="KW-0472">Membrane</keyword>
<reference evidence="7 8" key="1">
    <citation type="journal article" date="2015" name="Genome Biol. Evol.">
        <title>Characterization of Three Mycobacterium spp. with Potential Use in Bioremediation by Genome Sequencing and Comparative Genomics.</title>
        <authorList>
            <person name="Das S."/>
            <person name="Pettersson B.M."/>
            <person name="Behra P.R."/>
            <person name="Ramesh M."/>
            <person name="Dasgupta S."/>
            <person name="Bhattacharya A."/>
            <person name="Kirsebom L.A."/>
        </authorList>
    </citation>
    <scope>NUCLEOTIDE SEQUENCE [LARGE SCALE GENOMIC DNA]</scope>
    <source>
        <strain evidence="7 8">DSM 44075</strain>
    </source>
</reference>
<evidence type="ECO:0000256" key="4">
    <source>
        <dbReference type="SAM" id="Phobius"/>
    </source>
</evidence>
<dbReference type="PROSITE" id="PS51257">
    <property type="entry name" value="PROKAR_LIPOPROTEIN"/>
    <property type="match status" value="1"/>
</dbReference>
<evidence type="ECO:0000313" key="7">
    <source>
        <dbReference type="EMBL" id="KMO80547.1"/>
    </source>
</evidence>
<name>A0A0J6WFN9_9MYCO</name>
<dbReference type="PANTHER" id="PTHR43943:SF2">
    <property type="entry name" value="DEHYDROGENASE_REDUCTASE 4"/>
    <property type="match status" value="1"/>
</dbReference>
<dbReference type="CDD" id="cd05233">
    <property type="entry name" value="SDR_c"/>
    <property type="match status" value="1"/>
</dbReference>
<accession>A0A0J6WFN9</accession>